<evidence type="ECO:0000313" key="2">
    <source>
        <dbReference type="EMBL" id="KAF9732316.1"/>
    </source>
</evidence>
<dbReference type="OrthoDB" id="5353310at2759"/>
<evidence type="ECO:0000313" key="3">
    <source>
        <dbReference type="Proteomes" id="UP000756921"/>
    </source>
</evidence>
<accession>A0A9P6GBS3</accession>
<evidence type="ECO:0000256" key="1">
    <source>
        <dbReference type="SAM" id="Phobius"/>
    </source>
</evidence>
<keyword evidence="1" id="KW-0812">Transmembrane</keyword>
<keyword evidence="1" id="KW-1133">Transmembrane helix</keyword>
<dbReference type="EMBL" id="WJXW01000010">
    <property type="protein sequence ID" value="KAF9732316.1"/>
    <property type="molecule type" value="Genomic_DNA"/>
</dbReference>
<dbReference type="Proteomes" id="UP000756921">
    <property type="component" value="Unassembled WGS sequence"/>
</dbReference>
<keyword evidence="3" id="KW-1185">Reference proteome</keyword>
<dbReference type="AlphaFoldDB" id="A0A9P6GBS3"/>
<reference evidence="2" key="1">
    <citation type="journal article" date="2020" name="Mol. Plant Microbe Interact.">
        <title>Genome Sequence of the Biocontrol Agent Coniothyrium minitans strain Conio (IMI 134523).</title>
        <authorList>
            <person name="Patel D."/>
            <person name="Shittu T.A."/>
            <person name="Baroncelli R."/>
            <person name="Muthumeenakshi S."/>
            <person name="Osborne T.H."/>
            <person name="Janganan T.K."/>
            <person name="Sreenivasaprasad S."/>
        </authorList>
    </citation>
    <scope>NUCLEOTIDE SEQUENCE</scope>
    <source>
        <strain evidence="2">Conio</strain>
    </source>
</reference>
<proteinExistence type="predicted"/>
<protein>
    <submittedName>
        <fullName evidence="2">Uncharacterized protein</fullName>
    </submittedName>
</protein>
<feature type="transmembrane region" description="Helical" evidence="1">
    <location>
        <begin position="158"/>
        <end position="181"/>
    </location>
</feature>
<comment type="caution">
    <text evidence="2">The sequence shown here is derived from an EMBL/GenBank/DDBJ whole genome shotgun (WGS) entry which is preliminary data.</text>
</comment>
<name>A0A9P6GBS3_9PLEO</name>
<keyword evidence="1" id="KW-0472">Membrane</keyword>
<organism evidence="2 3">
    <name type="scientific">Paraphaeosphaeria minitans</name>
    <dbReference type="NCBI Taxonomy" id="565426"/>
    <lineage>
        <taxon>Eukaryota</taxon>
        <taxon>Fungi</taxon>
        <taxon>Dikarya</taxon>
        <taxon>Ascomycota</taxon>
        <taxon>Pezizomycotina</taxon>
        <taxon>Dothideomycetes</taxon>
        <taxon>Pleosporomycetidae</taxon>
        <taxon>Pleosporales</taxon>
        <taxon>Massarineae</taxon>
        <taxon>Didymosphaeriaceae</taxon>
        <taxon>Paraphaeosphaeria</taxon>
    </lineage>
</organism>
<gene>
    <name evidence="2" type="ORF">PMIN01_09174</name>
</gene>
<sequence>MAVQDPNFWKRFSIAVHQDDAAKQELAEHAELKHSYVISLADMPSPTTIRPTTEAHLLSSSHLRPLSPAFLSPHLPTTAYEPPSPSSTSHFKPLVKAHNPQSTKSTPFARHGNGSQLTLAFSGRPQSRFKFWTSVTADPTNRDSWLEGQRRKRRHRAWVCWTFWICLLLLVGGAVTAVLVLKSKGIIKT</sequence>